<dbReference type="Proteomes" id="UP000683925">
    <property type="component" value="Unassembled WGS sequence"/>
</dbReference>
<organism evidence="1 2">
    <name type="scientific">Paramecium octaurelia</name>
    <dbReference type="NCBI Taxonomy" id="43137"/>
    <lineage>
        <taxon>Eukaryota</taxon>
        <taxon>Sar</taxon>
        <taxon>Alveolata</taxon>
        <taxon>Ciliophora</taxon>
        <taxon>Intramacronucleata</taxon>
        <taxon>Oligohymenophorea</taxon>
        <taxon>Peniculida</taxon>
        <taxon>Parameciidae</taxon>
        <taxon>Paramecium</taxon>
    </lineage>
</organism>
<protein>
    <submittedName>
        <fullName evidence="1">Uncharacterized protein</fullName>
    </submittedName>
</protein>
<evidence type="ECO:0000313" key="1">
    <source>
        <dbReference type="EMBL" id="CAD8172495.1"/>
    </source>
</evidence>
<dbReference type="AlphaFoldDB" id="A0A8S1V7E4"/>
<sequence>MGCIQSQNKMKTPQKATLPVERHAIQKCYYTNTLYINEIGQKYQIIREGKRLTKVPILKRLQQNPLYLKRTSSQSDLSIQSKSTF</sequence>
<keyword evidence="2" id="KW-1185">Reference proteome</keyword>
<name>A0A8S1V7E4_PAROT</name>
<gene>
    <name evidence="1" type="ORF">POCTA_138.1.T0600143</name>
</gene>
<dbReference type="EMBL" id="CAJJDP010000059">
    <property type="protein sequence ID" value="CAD8172495.1"/>
    <property type="molecule type" value="Genomic_DNA"/>
</dbReference>
<reference evidence="1" key="1">
    <citation type="submission" date="2021-01" db="EMBL/GenBank/DDBJ databases">
        <authorList>
            <consortium name="Genoscope - CEA"/>
            <person name="William W."/>
        </authorList>
    </citation>
    <scope>NUCLEOTIDE SEQUENCE</scope>
</reference>
<accession>A0A8S1V7E4</accession>
<proteinExistence type="predicted"/>
<dbReference type="OrthoDB" id="306152at2759"/>
<evidence type="ECO:0000313" key="2">
    <source>
        <dbReference type="Proteomes" id="UP000683925"/>
    </source>
</evidence>
<dbReference type="OMA" id="EKHAIYK"/>
<comment type="caution">
    <text evidence="1">The sequence shown here is derived from an EMBL/GenBank/DDBJ whole genome shotgun (WGS) entry which is preliminary data.</text>
</comment>